<gene>
    <name evidence="1" type="ORF">O6P43_008680</name>
</gene>
<sequence length="155" mass="16433">MLTSTSYVTNLPLLPPVGRRSQCRENAKHTGFSVGRVCMQHQSNTRGRGQFRIVKSRVQSASVICAAASNARCAAGQTQTVTREAPTVTHIPGKNKSPQLDDVGPGFPPRDNGGFGGGGGGGGGNFSGGFFLFGFLGFLDFLKDEESKWRDGKRG</sequence>
<name>A0AAD7M6G7_QUISA</name>
<dbReference type="AlphaFoldDB" id="A0AAD7M6G7"/>
<comment type="caution">
    <text evidence="1">The sequence shown here is derived from an EMBL/GenBank/DDBJ whole genome shotgun (WGS) entry which is preliminary data.</text>
</comment>
<dbReference type="Proteomes" id="UP001163823">
    <property type="component" value="Chromosome 4"/>
</dbReference>
<dbReference type="GO" id="GO:0010027">
    <property type="term" value="P:thylakoid membrane organization"/>
    <property type="evidence" value="ECO:0007669"/>
    <property type="project" value="TreeGrafter"/>
</dbReference>
<organism evidence="1 2">
    <name type="scientific">Quillaja saponaria</name>
    <name type="common">Soap bark tree</name>
    <dbReference type="NCBI Taxonomy" id="32244"/>
    <lineage>
        <taxon>Eukaryota</taxon>
        <taxon>Viridiplantae</taxon>
        <taxon>Streptophyta</taxon>
        <taxon>Embryophyta</taxon>
        <taxon>Tracheophyta</taxon>
        <taxon>Spermatophyta</taxon>
        <taxon>Magnoliopsida</taxon>
        <taxon>eudicotyledons</taxon>
        <taxon>Gunneridae</taxon>
        <taxon>Pentapetalae</taxon>
        <taxon>rosids</taxon>
        <taxon>fabids</taxon>
        <taxon>Fabales</taxon>
        <taxon>Quillajaceae</taxon>
        <taxon>Quillaja</taxon>
    </lineage>
</organism>
<dbReference type="GO" id="GO:0009507">
    <property type="term" value="C:chloroplast"/>
    <property type="evidence" value="ECO:0007669"/>
    <property type="project" value="TreeGrafter"/>
</dbReference>
<proteinExistence type="predicted"/>
<evidence type="ECO:0000313" key="2">
    <source>
        <dbReference type="Proteomes" id="UP001163823"/>
    </source>
</evidence>
<keyword evidence="2" id="KW-1185">Reference proteome</keyword>
<dbReference type="EMBL" id="JARAOO010000004">
    <property type="protein sequence ID" value="KAJ7970502.1"/>
    <property type="molecule type" value="Genomic_DNA"/>
</dbReference>
<reference evidence="1" key="1">
    <citation type="journal article" date="2023" name="Science">
        <title>Elucidation of the pathway for biosynthesis of saponin adjuvants from the soapbark tree.</title>
        <authorList>
            <person name="Reed J."/>
            <person name="Orme A."/>
            <person name="El-Demerdash A."/>
            <person name="Owen C."/>
            <person name="Martin L.B.B."/>
            <person name="Misra R.C."/>
            <person name="Kikuchi S."/>
            <person name="Rejzek M."/>
            <person name="Martin A.C."/>
            <person name="Harkess A."/>
            <person name="Leebens-Mack J."/>
            <person name="Louveau T."/>
            <person name="Stephenson M.J."/>
            <person name="Osbourn A."/>
        </authorList>
    </citation>
    <scope>NUCLEOTIDE SEQUENCE</scope>
    <source>
        <strain evidence="1">S10</strain>
    </source>
</reference>
<dbReference type="GO" id="GO:0009658">
    <property type="term" value="P:chloroplast organization"/>
    <property type="evidence" value="ECO:0007669"/>
    <property type="project" value="TreeGrafter"/>
</dbReference>
<evidence type="ECO:0000313" key="1">
    <source>
        <dbReference type="EMBL" id="KAJ7970502.1"/>
    </source>
</evidence>
<protein>
    <submittedName>
        <fullName evidence="1">Embryo defective protein</fullName>
    </submittedName>
</protein>
<dbReference type="InterPro" id="IPR040299">
    <property type="entry name" value="RF2K-like"/>
</dbReference>
<accession>A0AAD7M6G7</accession>
<dbReference type="KEGG" id="qsa:O6P43_008680"/>
<dbReference type="PANTHER" id="PTHR34938">
    <property type="entry name" value="PROTEIN FERTILITY RESTORER RF2, MITOCHONDRIAL"/>
    <property type="match status" value="1"/>
</dbReference>
<dbReference type="PANTHER" id="PTHR34938:SF1">
    <property type="entry name" value="PROTEIN FERTILITY RESTORER RF2, MITOCHONDRIAL"/>
    <property type="match status" value="1"/>
</dbReference>